<feature type="transmembrane region" description="Helical" evidence="1">
    <location>
        <begin position="37"/>
        <end position="57"/>
    </location>
</feature>
<proteinExistence type="predicted"/>
<keyword evidence="1" id="KW-0472">Membrane</keyword>
<evidence type="ECO:0000313" key="2">
    <source>
        <dbReference type="EMBL" id="NUU92982.1"/>
    </source>
</evidence>
<protein>
    <submittedName>
        <fullName evidence="2">Uncharacterized protein</fullName>
    </submittedName>
</protein>
<dbReference type="AlphaFoldDB" id="A0A6M2F628"/>
<evidence type="ECO:0000256" key="1">
    <source>
        <dbReference type="SAM" id="Phobius"/>
    </source>
</evidence>
<reference evidence="2" key="1">
    <citation type="submission" date="2020-03" db="EMBL/GenBank/DDBJ databases">
        <authorList>
            <person name="Zhang R."/>
        </authorList>
    </citation>
    <scope>NUCLEOTIDE SEQUENCE</scope>
</reference>
<name>A0A6M2F628_9ROSI</name>
<keyword evidence="1" id="KW-0812">Transmembrane</keyword>
<dbReference type="EMBL" id="GILB01012649">
    <property type="protein sequence ID" value="NUU92982.1"/>
    <property type="molecule type" value="Transcribed_RNA"/>
</dbReference>
<keyword evidence="1" id="KW-1133">Transmembrane helix</keyword>
<accession>A0A6M2F628</accession>
<sequence>MNTFDSFLNNIIPLPDCLCNIINCFPDALKLSLPFRFLLSTCCGLAAFFITMLMVYTDGICYIANNLSHSHSSPSTPSIPPVLFITVFPIFFSSPSIYNNWDYYCCCCCCWSLIEVS</sequence>
<feature type="transmembrane region" description="Helical" evidence="1">
    <location>
        <begin position="78"/>
        <end position="98"/>
    </location>
</feature>
<organism evidence="2">
    <name type="scientific">Populus davidiana</name>
    <dbReference type="NCBI Taxonomy" id="266767"/>
    <lineage>
        <taxon>Eukaryota</taxon>
        <taxon>Viridiplantae</taxon>
        <taxon>Streptophyta</taxon>
        <taxon>Embryophyta</taxon>
        <taxon>Tracheophyta</taxon>
        <taxon>Spermatophyta</taxon>
        <taxon>Magnoliopsida</taxon>
        <taxon>eudicotyledons</taxon>
        <taxon>Gunneridae</taxon>
        <taxon>Pentapetalae</taxon>
        <taxon>rosids</taxon>
        <taxon>fabids</taxon>
        <taxon>Malpighiales</taxon>
        <taxon>Salicaceae</taxon>
        <taxon>Saliceae</taxon>
        <taxon>Populus</taxon>
    </lineage>
</organism>